<proteinExistence type="predicted"/>
<dbReference type="AlphaFoldDB" id="A0A3S9VXP8"/>
<evidence type="ECO:0000313" key="2">
    <source>
        <dbReference type="EMBL" id="AZS31302.1"/>
    </source>
</evidence>
<dbReference type="RefSeq" id="WP_106481733.1">
    <property type="nucleotide sequence ID" value="NZ_CP032819.1"/>
</dbReference>
<protein>
    <submittedName>
        <fullName evidence="2">DUF4270 family protein</fullName>
    </submittedName>
</protein>
<sequence length="446" mass="51779">MRIFFIAFFLLSLYACDNDLTTIGDNLIPNDHYVEVTRFILDETSTIKLDSFPTSNMSTTSAFQLTMGKIKDYYTGVTKAIPYFQVNPTGFASNVTWETNCVFDSLILTIPNPQTLAGDTTKYQAFDLYQLDKHMIYNIDNPIFCNIDSLPWYKKLATLNIYPQKENYTRELYFKINDTIGQNLFNRMRSRDPMFEEKLGINYLFMDYLKGFAIVPQEHNSVLTSLSATDIQLRCYYHIGSKEGLYFSMPTFSSGSYAYTNIKYEASENFPLKNATFTDAIPFQEGRMAIIEGMNGFMLKMKIPFIADETRYKTIVKAEIELRPKTEIWENIPEPQLLSVYIVSKDNYVKQVLTDNSSNNIYGVLSQNVMDINSKKYTIDLTDFYIKQVEGVHPLDKEIYLLIGLPGYIYSPWDGYQIFTGDVYNKFRRVIFEELPVFSIYYSNYK</sequence>
<keyword evidence="1" id="KW-0732">Signal</keyword>
<dbReference type="KEGG" id="buy:D8S85_18260"/>
<gene>
    <name evidence="2" type="ORF">D8S85_18260</name>
</gene>
<reference evidence="2 3" key="1">
    <citation type="submission" date="2018-10" db="EMBL/GenBank/DDBJ databases">
        <title>Butyricimonas faecalis sp. nov., isolated from human faeces and emended description of the genus Butyricimonas.</title>
        <authorList>
            <person name="Le Roy T."/>
            <person name="Van der Smissen P."/>
            <person name="Paquot A."/>
            <person name="Delzenne N."/>
            <person name="Muccioli G."/>
            <person name="Collet J.-F."/>
            <person name="Cani P.D."/>
        </authorList>
    </citation>
    <scope>NUCLEOTIDE SEQUENCE [LARGE SCALE GENOMIC DNA]</scope>
    <source>
        <strain evidence="2 3">H184</strain>
    </source>
</reference>
<dbReference type="Proteomes" id="UP000270673">
    <property type="component" value="Chromosome"/>
</dbReference>
<keyword evidence="3" id="KW-1185">Reference proteome</keyword>
<dbReference type="OrthoDB" id="1092930at2"/>
<name>A0A3S9VXP8_9BACT</name>
<evidence type="ECO:0000313" key="3">
    <source>
        <dbReference type="Proteomes" id="UP000270673"/>
    </source>
</evidence>
<organism evidence="2 3">
    <name type="scientific">Butyricimonas faecalis</name>
    <dbReference type="NCBI Taxonomy" id="2093856"/>
    <lineage>
        <taxon>Bacteria</taxon>
        <taxon>Pseudomonadati</taxon>
        <taxon>Bacteroidota</taxon>
        <taxon>Bacteroidia</taxon>
        <taxon>Bacteroidales</taxon>
        <taxon>Odoribacteraceae</taxon>
        <taxon>Butyricimonas</taxon>
    </lineage>
</organism>
<dbReference type="PROSITE" id="PS51257">
    <property type="entry name" value="PROKAR_LIPOPROTEIN"/>
    <property type="match status" value="1"/>
</dbReference>
<dbReference type="EMBL" id="CP032819">
    <property type="protein sequence ID" value="AZS31302.1"/>
    <property type="molecule type" value="Genomic_DNA"/>
</dbReference>
<feature type="signal peptide" evidence="1">
    <location>
        <begin position="1"/>
        <end position="17"/>
    </location>
</feature>
<accession>A0A3S9VXP8</accession>
<evidence type="ECO:0000256" key="1">
    <source>
        <dbReference type="SAM" id="SignalP"/>
    </source>
</evidence>
<feature type="chain" id="PRO_5019405115" evidence="1">
    <location>
        <begin position="18"/>
        <end position="446"/>
    </location>
</feature>